<dbReference type="InterPro" id="IPR019594">
    <property type="entry name" value="Glu/Gly-bd"/>
</dbReference>
<reference evidence="14" key="1">
    <citation type="submission" date="2015-07" db="EMBL/GenBank/DDBJ databases">
        <title>MeaNS - Measles Nucleotide Surveillance Program.</title>
        <authorList>
            <person name="Tran T."/>
            <person name="Druce J."/>
        </authorList>
    </citation>
    <scope>NUCLEOTIDE SEQUENCE</scope>
    <source>
        <strain evidence="14">UCB-OBI-ISO-001</strain>
        <tissue evidence="14">Gonad</tissue>
    </source>
</reference>
<feature type="transmembrane region" description="Helical" evidence="11">
    <location>
        <begin position="356"/>
        <end position="379"/>
    </location>
</feature>
<gene>
    <name evidence="14" type="ORF">OCBIM_22013147mg</name>
</gene>
<dbReference type="Pfam" id="PF00060">
    <property type="entry name" value="Lig_chan"/>
    <property type="match status" value="1"/>
</dbReference>
<evidence type="ECO:0000256" key="9">
    <source>
        <dbReference type="ARBA" id="ARBA00023286"/>
    </source>
</evidence>
<dbReference type="GO" id="GO:0015276">
    <property type="term" value="F:ligand-gated monoatomic ion channel activity"/>
    <property type="evidence" value="ECO:0007669"/>
    <property type="project" value="InterPro"/>
</dbReference>
<keyword evidence="12" id="KW-0732">Signal</keyword>
<keyword evidence="3 11" id="KW-0812">Transmembrane</keyword>
<keyword evidence="5" id="KW-0406">Ion transport</keyword>
<keyword evidence="7" id="KW-0675">Receptor</keyword>
<keyword evidence="4 11" id="KW-1133">Transmembrane helix</keyword>
<evidence type="ECO:0000256" key="2">
    <source>
        <dbReference type="ARBA" id="ARBA00022448"/>
    </source>
</evidence>
<dbReference type="GO" id="GO:0016020">
    <property type="term" value="C:membrane"/>
    <property type="evidence" value="ECO:0007669"/>
    <property type="project" value="UniProtKB-SubCell"/>
</dbReference>
<evidence type="ECO:0000256" key="7">
    <source>
        <dbReference type="ARBA" id="ARBA00023170"/>
    </source>
</evidence>
<evidence type="ECO:0000256" key="6">
    <source>
        <dbReference type="ARBA" id="ARBA00023136"/>
    </source>
</evidence>
<dbReference type="PANTHER" id="PTHR18966">
    <property type="entry name" value="IONOTROPIC GLUTAMATE RECEPTOR"/>
    <property type="match status" value="1"/>
</dbReference>
<keyword evidence="8" id="KW-0325">Glycoprotein</keyword>
<accession>A0A0L8HJT3</accession>
<feature type="domain" description="Ionotropic glutamate receptor C-terminal" evidence="13">
    <location>
        <begin position="1"/>
        <end position="333"/>
    </location>
</feature>
<dbReference type="SUPFAM" id="SSF53850">
    <property type="entry name" value="Periplasmic binding protein-like II"/>
    <property type="match status" value="1"/>
</dbReference>
<dbReference type="Pfam" id="PF10613">
    <property type="entry name" value="Lig_chan-Glu_bd"/>
    <property type="match status" value="1"/>
</dbReference>
<organism evidence="14">
    <name type="scientific">Octopus bimaculoides</name>
    <name type="common">California two-spotted octopus</name>
    <dbReference type="NCBI Taxonomy" id="37653"/>
    <lineage>
        <taxon>Eukaryota</taxon>
        <taxon>Metazoa</taxon>
        <taxon>Spiralia</taxon>
        <taxon>Lophotrochozoa</taxon>
        <taxon>Mollusca</taxon>
        <taxon>Cephalopoda</taxon>
        <taxon>Coleoidea</taxon>
        <taxon>Octopodiformes</taxon>
        <taxon>Octopoda</taxon>
        <taxon>Incirrata</taxon>
        <taxon>Octopodidae</taxon>
        <taxon>Octopus</taxon>
    </lineage>
</organism>
<dbReference type="EMBL" id="KQ417988">
    <property type="protein sequence ID" value="KOF89394.1"/>
    <property type="molecule type" value="Genomic_DNA"/>
</dbReference>
<keyword evidence="10" id="KW-0407">Ion channel</keyword>
<feature type="signal peptide" evidence="12">
    <location>
        <begin position="1"/>
        <end position="19"/>
    </location>
</feature>
<keyword evidence="6 11" id="KW-0472">Membrane</keyword>
<evidence type="ECO:0000256" key="11">
    <source>
        <dbReference type="SAM" id="Phobius"/>
    </source>
</evidence>
<keyword evidence="2" id="KW-0813">Transport</keyword>
<feature type="chain" id="PRO_5005583724" description="Ionotropic glutamate receptor C-terminal domain-containing protein" evidence="12">
    <location>
        <begin position="20"/>
        <end position="392"/>
    </location>
</feature>
<evidence type="ECO:0000256" key="5">
    <source>
        <dbReference type="ARBA" id="ARBA00023065"/>
    </source>
</evidence>
<evidence type="ECO:0000256" key="3">
    <source>
        <dbReference type="ARBA" id="ARBA00022692"/>
    </source>
</evidence>
<keyword evidence="9" id="KW-1071">Ligand-gated ion channel</keyword>
<dbReference type="SMART" id="SM00079">
    <property type="entry name" value="PBPe"/>
    <property type="match status" value="1"/>
</dbReference>
<evidence type="ECO:0000256" key="12">
    <source>
        <dbReference type="SAM" id="SignalP"/>
    </source>
</evidence>
<proteinExistence type="predicted"/>
<dbReference type="AlphaFoldDB" id="A0A0L8HJT3"/>
<feature type="transmembrane region" description="Helical" evidence="11">
    <location>
        <begin position="102"/>
        <end position="123"/>
    </location>
</feature>
<dbReference type="InterPro" id="IPR015683">
    <property type="entry name" value="Ionotropic_Glu_rcpt"/>
</dbReference>
<evidence type="ECO:0000256" key="4">
    <source>
        <dbReference type="ARBA" id="ARBA00022989"/>
    </source>
</evidence>
<dbReference type="Gene3D" id="3.40.190.10">
    <property type="entry name" value="Periplasmic binding protein-like II"/>
    <property type="match status" value="2"/>
</dbReference>
<dbReference type="STRING" id="37653.A0A0L8HJT3"/>
<dbReference type="OrthoDB" id="5984008at2759"/>
<protein>
    <recommendedName>
        <fullName evidence="13">Ionotropic glutamate receptor C-terminal domain-containing protein</fullName>
    </recommendedName>
</protein>
<evidence type="ECO:0000256" key="8">
    <source>
        <dbReference type="ARBA" id="ARBA00023180"/>
    </source>
</evidence>
<evidence type="ECO:0000313" key="14">
    <source>
        <dbReference type="EMBL" id="KOF89394.1"/>
    </source>
</evidence>
<feature type="transmembrane region" description="Helical" evidence="11">
    <location>
        <begin position="164"/>
        <end position="184"/>
    </location>
</feature>
<comment type="subcellular location">
    <subcellularLocation>
        <location evidence="1">Membrane</location>
        <topology evidence="1">Multi-pass membrane protein</topology>
    </subcellularLocation>
</comment>
<dbReference type="Gene3D" id="1.10.287.70">
    <property type="match status" value="1"/>
</dbReference>
<evidence type="ECO:0000256" key="1">
    <source>
        <dbReference type="ARBA" id="ARBA00004141"/>
    </source>
</evidence>
<dbReference type="InterPro" id="IPR001320">
    <property type="entry name" value="Iontro_rcpt_C"/>
</dbReference>
<name>A0A0L8HJT3_OCTBM</name>
<evidence type="ECO:0000259" key="13">
    <source>
        <dbReference type="SMART" id="SM00079"/>
    </source>
</evidence>
<evidence type="ECO:0000256" key="10">
    <source>
        <dbReference type="ARBA" id="ARBA00023303"/>
    </source>
</evidence>
<sequence length="392" mass="44925">MYTSSGLLWLLRLFHFRYELINTTNLASGNKQPNGSWNGLIGEIMRHELNLSIGPFTLTEEREEAVAFTVPFAVEKRSILVRSAAASEESAFRMLRPFQYQLWFALAGVIVLVSFTLTFINWLKRDDASLDDGCNKDDYKIASTFWMLFTYHMQQVVINEPRTVIARFLVAFWWMFIILMINYYTATLASTLTITVNVAPIQSLSQLSQPDCEYKPIAIYDSSTYGTFLTSNQIVDKHILKALETAPQVRNSTMALHLTLTDQYAFIAMNSQLDYLKSLYCKELTITLDDTYVYQVGFILPQNSVYTQKLSYGIRKLHEAGLIEKWRHKWWSDSNKCSKQGPHGDPLELWSLAGPYFIYVGFIGLGFIILASEGIFIAFTRRKSKEDINNAT</sequence>